<dbReference type="EMBL" id="VIWX01000002">
    <property type="protein sequence ID" value="TWF95839.1"/>
    <property type="molecule type" value="Genomic_DNA"/>
</dbReference>
<dbReference type="AlphaFoldDB" id="A0A561U902"/>
<name>A0A561U902_9PSEU</name>
<evidence type="ECO:0000313" key="1">
    <source>
        <dbReference type="EMBL" id="TWF95839.1"/>
    </source>
</evidence>
<dbReference type="RefSeq" id="WP_281290236.1">
    <property type="nucleotide sequence ID" value="NZ_VIWX01000002.1"/>
</dbReference>
<comment type="caution">
    <text evidence="1">The sequence shown here is derived from an EMBL/GenBank/DDBJ whole genome shotgun (WGS) entry which is preliminary data.</text>
</comment>
<gene>
    <name evidence="1" type="ORF">FHU35_12839</name>
</gene>
<accession>A0A561U902</accession>
<proteinExistence type="predicted"/>
<organism evidence="1 2">
    <name type="scientific">Saccharopolyspora dendranthemae</name>
    <dbReference type="NCBI Taxonomy" id="1181886"/>
    <lineage>
        <taxon>Bacteria</taxon>
        <taxon>Bacillati</taxon>
        <taxon>Actinomycetota</taxon>
        <taxon>Actinomycetes</taxon>
        <taxon>Pseudonocardiales</taxon>
        <taxon>Pseudonocardiaceae</taxon>
        <taxon>Saccharopolyspora</taxon>
    </lineage>
</organism>
<keyword evidence="2" id="KW-1185">Reference proteome</keyword>
<reference evidence="1 2" key="1">
    <citation type="submission" date="2019-06" db="EMBL/GenBank/DDBJ databases">
        <title>Sequencing the genomes of 1000 actinobacteria strains.</title>
        <authorList>
            <person name="Klenk H.-P."/>
        </authorList>
    </citation>
    <scope>NUCLEOTIDE SEQUENCE [LARGE SCALE GENOMIC DNA]</scope>
    <source>
        <strain evidence="1 2">DSM 46699</strain>
    </source>
</reference>
<protein>
    <submittedName>
        <fullName evidence="1">Uncharacterized protein</fullName>
    </submittedName>
</protein>
<dbReference type="Proteomes" id="UP000316184">
    <property type="component" value="Unassembled WGS sequence"/>
</dbReference>
<evidence type="ECO:0000313" key="2">
    <source>
        <dbReference type="Proteomes" id="UP000316184"/>
    </source>
</evidence>
<sequence length="44" mass="4433">MATVWVALAAEAIVLMGAAGALASWARRSNDAPDPIIEPAGQVA</sequence>